<accession>A0ABT6N5L5</accession>
<evidence type="ECO:0000256" key="2">
    <source>
        <dbReference type="SAM" id="SignalP"/>
    </source>
</evidence>
<dbReference type="InterPro" id="IPR024572">
    <property type="entry name" value="RcnB"/>
</dbReference>
<organism evidence="3 4">
    <name type="scientific">Sphingomonas oryzagri</name>
    <dbReference type="NCBI Taxonomy" id="3042314"/>
    <lineage>
        <taxon>Bacteria</taxon>
        <taxon>Pseudomonadati</taxon>
        <taxon>Pseudomonadota</taxon>
        <taxon>Alphaproteobacteria</taxon>
        <taxon>Sphingomonadales</taxon>
        <taxon>Sphingomonadaceae</taxon>
        <taxon>Sphingomonas</taxon>
    </lineage>
</organism>
<evidence type="ECO:0000313" key="4">
    <source>
        <dbReference type="Proteomes" id="UP001160625"/>
    </source>
</evidence>
<gene>
    <name evidence="3" type="ORF">QGN17_16860</name>
</gene>
<feature type="compositionally biased region" description="Basic and acidic residues" evidence="1">
    <location>
        <begin position="160"/>
        <end position="169"/>
    </location>
</feature>
<comment type="caution">
    <text evidence="3">The sequence shown here is derived from an EMBL/GenBank/DDBJ whole genome shotgun (WGS) entry which is preliminary data.</text>
</comment>
<feature type="compositionally biased region" description="Basic and acidic residues" evidence="1">
    <location>
        <begin position="24"/>
        <end position="49"/>
    </location>
</feature>
<feature type="compositionally biased region" description="Basic and acidic residues" evidence="1">
    <location>
        <begin position="104"/>
        <end position="117"/>
    </location>
</feature>
<feature type="signal peptide" evidence="2">
    <location>
        <begin position="1"/>
        <end position="20"/>
    </location>
</feature>
<feature type="compositionally biased region" description="Low complexity" evidence="1">
    <location>
        <begin position="150"/>
        <end position="159"/>
    </location>
</feature>
<dbReference type="RefSeq" id="WP_281045753.1">
    <property type="nucleotide sequence ID" value="NZ_JARYGZ010000002.1"/>
</dbReference>
<reference evidence="3" key="1">
    <citation type="submission" date="2023-04" db="EMBL/GenBank/DDBJ databases">
        <title>Sphingomonas sp. MAHUQ-71 isolated from rice field.</title>
        <authorList>
            <person name="Huq M.A."/>
        </authorList>
    </citation>
    <scope>NUCLEOTIDE SEQUENCE</scope>
    <source>
        <strain evidence="3">MAHUQ-71</strain>
    </source>
</reference>
<evidence type="ECO:0000256" key="1">
    <source>
        <dbReference type="SAM" id="MobiDB-lite"/>
    </source>
</evidence>
<feature type="chain" id="PRO_5045448096" evidence="2">
    <location>
        <begin position="21"/>
        <end position="304"/>
    </location>
</feature>
<proteinExistence type="predicted"/>
<feature type="region of interest" description="Disordered" evidence="1">
    <location>
        <begin position="20"/>
        <end position="201"/>
    </location>
</feature>
<name>A0ABT6N5L5_9SPHN</name>
<dbReference type="EMBL" id="JARYGZ010000002">
    <property type="protein sequence ID" value="MDH7640408.1"/>
    <property type="molecule type" value="Genomic_DNA"/>
</dbReference>
<dbReference type="Gene3D" id="3.10.450.160">
    <property type="entry name" value="inner membrane protein cigr"/>
    <property type="match status" value="1"/>
</dbReference>
<dbReference type="Pfam" id="PF11776">
    <property type="entry name" value="RcnB"/>
    <property type="match status" value="1"/>
</dbReference>
<dbReference type="Proteomes" id="UP001160625">
    <property type="component" value="Unassembled WGS sequence"/>
</dbReference>
<protein>
    <submittedName>
        <fullName evidence="3">RcnB family protein</fullName>
    </submittedName>
</protein>
<sequence>MRLMIGALLLASAAAMPAMAQDRPQGDWHHDGGNRGGDRGGNRDGRGDGGNRGGGPAPAQRAPDRPQMPDRGQAPDRPQMQRPDFQRPNAPQGGPSGWQQRGDVGQRPDGRNPDGGHRITGRPDNGVQVWRNNDRGTAPRPDWSNRPNDRPGNWNGNNWDRNRDGRPDGGRPGGWDRGGDGRPDWNGGSSRGRGGWNDNRGSWNSGWRNDRRYDWHSWRSSHRDTYRVGRYRPPSGYGWGYRRWGIGVSIDPVFFAQDYWISDPDYYRLPPAYGSYRWVRYYNDALLIDIYSGVVVDEIPDFFW</sequence>
<keyword evidence="4" id="KW-1185">Reference proteome</keyword>
<evidence type="ECO:0000313" key="3">
    <source>
        <dbReference type="EMBL" id="MDH7640408.1"/>
    </source>
</evidence>
<keyword evidence="2" id="KW-0732">Signal</keyword>